<dbReference type="InterPro" id="IPR020635">
    <property type="entry name" value="Tyr_kinase_cat_dom"/>
</dbReference>
<keyword evidence="9" id="KW-1133">Transmembrane helix</keyword>
<dbReference type="Proteomes" id="UP000702544">
    <property type="component" value="Unassembled WGS sequence"/>
</dbReference>
<keyword evidence="9" id="KW-0472">Membrane</keyword>
<feature type="transmembrane region" description="Helical" evidence="9">
    <location>
        <begin position="349"/>
        <end position="369"/>
    </location>
</feature>
<proteinExistence type="predicted"/>
<keyword evidence="2" id="KW-0808">Transferase</keyword>
<reference evidence="11 12" key="1">
    <citation type="submission" date="2020-01" db="EMBL/GenBank/DDBJ databases">
        <title>Genomes assembled from Gulf of Kutch pelagic sediment metagenomes.</title>
        <authorList>
            <person name="Chandrashekar M."/>
            <person name="Mahajan M.S."/>
            <person name="Dave K.J."/>
            <person name="Vatsa P."/>
            <person name="Nathani N.M."/>
        </authorList>
    </citation>
    <scope>NUCLEOTIDE SEQUENCE [LARGE SCALE GENOMIC DNA]</scope>
    <source>
        <strain evidence="11">KS3-K002</strain>
    </source>
</reference>
<dbReference type="InterPro" id="IPR000719">
    <property type="entry name" value="Prot_kinase_dom"/>
</dbReference>
<dbReference type="Gene3D" id="1.10.510.10">
    <property type="entry name" value="Transferase(Phosphotransferase) domain 1"/>
    <property type="match status" value="1"/>
</dbReference>
<dbReference type="FunFam" id="3.30.200.20:FF:000035">
    <property type="entry name" value="Serine/threonine protein kinase Stk1"/>
    <property type="match status" value="1"/>
</dbReference>
<dbReference type="SMART" id="SM00219">
    <property type="entry name" value="TyrKc"/>
    <property type="match status" value="1"/>
</dbReference>
<comment type="catalytic activity">
    <reaction evidence="6">
        <text>L-threonyl-[protein] + ATP = O-phospho-L-threonyl-[protein] + ADP + H(+)</text>
        <dbReference type="Rhea" id="RHEA:46608"/>
        <dbReference type="Rhea" id="RHEA-COMP:11060"/>
        <dbReference type="Rhea" id="RHEA-COMP:11605"/>
        <dbReference type="ChEBI" id="CHEBI:15378"/>
        <dbReference type="ChEBI" id="CHEBI:30013"/>
        <dbReference type="ChEBI" id="CHEBI:30616"/>
        <dbReference type="ChEBI" id="CHEBI:61977"/>
        <dbReference type="ChEBI" id="CHEBI:456216"/>
        <dbReference type="EC" id="2.7.11.1"/>
    </reaction>
</comment>
<evidence type="ECO:0000256" key="6">
    <source>
        <dbReference type="ARBA" id="ARBA00047899"/>
    </source>
</evidence>
<evidence type="ECO:0000256" key="4">
    <source>
        <dbReference type="ARBA" id="ARBA00022777"/>
    </source>
</evidence>
<evidence type="ECO:0000256" key="2">
    <source>
        <dbReference type="ARBA" id="ARBA00022679"/>
    </source>
</evidence>
<evidence type="ECO:0000313" key="11">
    <source>
        <dbReference type="EMBL" id="NIR76132.1"/>
    </source>
</evidence>
<dbReference type="GO" id="GO:0004713">
    <property type="term" value="F:protein tyrosine kinase activity"/>
    <property type="evidence" value="ECO:0007669"/>
    <property type="project" value="InterPro"/>
</dbReference>
<feature type="binding site" evidence="8">
    <location>
        <position position="48"/>
    </location>
    <ligand>
        <name>ATP</name>
        <dbReference type="ChEBI" id="CHEBI:30616"/>
    </ligand>
</feature>
<keyword evidence="9" id="KW-0812">Transmembrane</keyword>
<evidence type="ECO:0000256" key="1">
    <source>
        <dbReference type="ARBA" id="ARBA00022527"/>
    </source>
</evidence>
<dbReference type="CDD" id="cd14014">
    <property type="entry name" value="STKc_PknB_like"/>
    <property type="match status" value="1"/>
</dbReference>
<dbReference type="InterPro" id="IPR017441">
    <property type="entry name" value="Protein_kinase_ATP_BS"/>
</dbReference>
<feature type="domain" description="Protein kinase" evidence="10">
    <location>
        <begin position="19"/>
        <end position="282"/>
    </location>
</feature>
<evidence type="ECO:0000256" key="5">
    <source>
        <dbReference type="ARBA" id="ARBA00022840"/>
    </source>
</evidence>
<dbReference type="PANTHER" id="PTHR43289:SF34">
    <property type="entry name" value="SERINE_THREONINE-PROTEIN KINASE YBDM-RELATED"/>
    <property type="match status" value="1"/>
</dbReference>
<dbReference type="InterPro" id="IPR011009">
    <property type="entry name" value="Kinase-like_dom_sf"/>
</dbReference>
<dbReference type="SUPFAM" id="SSF56112">
    <property type="entry name" value="Protein kinase-like (PK-like)"/>
    <property type="match status" value="1"/>
</dbReference>
<keyword evidence="5 8" id="KW-0067">ATP-binding</keyword>
<protein>
    <submittedName>
        <fullName evidence="11">Serine/threonine protein kinase</fullName>
    </submittedName>
</protein>
<name>A0AAE4ZBE5_9BACT</name>
<gene>
    <name evidence="11" type="ORF">GWO12_13635</name>
</gene>
<dbReference type="PROSITE" id="PS00107">
    <property type="entry name" value="PROTEIN_KINASE_ATP"/>
    <property type="match status" value="1"/>
</dbReference>
<keyword evidence="4 11" id="KW-0418">Kinase</keyword>
<dbReference type="PANTHER" id="PTHR43289">
    <property type="entry name" value="MITOGEN-ACTIVATED PROTEIN KINASE KINASE KINASE 20-RELATED"/>
    <property type="match status" value="1"/>
</dbReference>
<keyword evidence="1 11" id="KW-0723">Serine/threonine-protein kinase</keyword>
<keyword evidence="3 8" id="KW-0547">Nucleotide-binding</keyword>
<dbReference type="GO" id="GO:0004674">
    <property type="term" value="F:protein serine/threonine kinase activity"/>
    <property type="evidence" value="ECO:0007669"/>
    <property type="project" value="UniProtKB-KW"/>
</dbReference>
<comment type="catalytic activity">
    <reaction evidence="7">
        <text>L-seryl-[protein] + ATP = O-phospho-L-seryl-[protein] + ADP + H(+)</text>
        <dbReference type="Rhea" id="RHEA:17989"/>
        <dbReference type="Rhea" id="RHEA-COMP:9863"/>
        <dbReference type="Rhea" id="RHEA-COMP:11604"/>
        <dbReference type="ChEBI" id="CHEBI:15378"/>
        <dbReference type="ChEBI" id="CHEBI:29999"/>
        <dbReference type="ChEBI" id="CHEBI:30616"/>
        <dbReference type="ChEBI" id="CHEBI:83421"/>
        <dbReference type="ChEBI" id="CHEBI:456216"/>
        <dbReference type="EC" id="2.7.11.1"/>
    </reaction>
</comment>
<dbReference type="EMBL" id="JAACAK010000113">
    <property type="protein sequence ID" value="NIR76132.1"/>
    <property type="molecule type" value="Genomic_DNA"/>
</dbReference>
<evidence type="ECO:0000313" key="12">
    <source>
        <dbReference type="Proteomes" id="UP000702544"/>
    </source>
</evidence>
<dbReference type="InterPro" id="IPR008266">
    <property type="entry name" value="Tyr_kinase_AS"/>
</dbReference>
<dbReference type="PROSITE" id="PS50011">
    <property type="entry name" value="PROTEIN_KINASE_DOM"/>
    <property type="match status" value="1"/>
</dbReference>
<evidence type="ECO:0000259" key="10">
    <source>
        <dbReference type="PROSITE" id="PS50011"/>
    </source>
</evidence>
<sequence>MKSADELEDILREELTPELQVVRRLGRGSMGDVYLAREETLKRMVAVKVLSPRLARDSQARARFEREAQSSAALEHPNIVGVYRVGRLSNDLPYIVMQYVKGTTMANRLKAQGPLQVDVARRVIAEMASALQAAHKRGIVHRDIRPDNVLYEEETGRALLSDFGIAAILARGDSSQPTRITRTGELVGDPRYMSPEQLMGNEVTERSDVYGLGLLGYELLTGSGPYDATSKREMFTAHVHHEPRKLSELRAGIDPELERVLAACLNKKPEDRPSSGDVHERLTDLSTGEVTPVPGGAARSASSGDVFGKMKERYLPQIMLVYGAIGWGALEVSSQLVEMNVVPNVLYKLVLVAVLTGLPAVLIGAWFHGKKGRQRFRAIEYWLFGVLFLVWLVVSTVILIGWL</sequence>
<evidence type="ECO:0000256" key="8">
    <source>
        <dbReference type="PROSITE-ProRule" id="PRU10141"/>
    </source>
</evidence>
<evidence type="ECO:0000256" key="3">
    <source>
        <dbReference type="ARBA" id="ARBA00022741"/>
    </source>
</evidence>
<dbReference type="GO" id="GO:0005524">
    <property type="term" value="F:ATP binding"/>
    <property type="evidence" value="ECO:0007669"/>
    <property type="project" value="UniProtKB-UniRule"/>
</dbReference>
<evidence type="ECO:0000256" key="7">
    <source>
        <dbReference type="ARBA" id="ARBA00048679"/>
    </source>
</evidence>
<feature type="transmembrane region" description="Helical" evidence="9">
    <location>
        <begin position="381"/>
        <end position="402"/>
    </location>
</feature>
<accession>A0AAE4ZBE5</accession>
<organism evidence="11 12">
    <name type="scientific">Candidatus Kutchimonas denitrificans</name>
    <dbReference type="NCBI Taxonomy" id="3056748"/>
    <lineage>
        <taxon>Bacteria</taxon>
        <taxon>Pseudomonadati</taxon>
        <taxon>Gemmatimonadota</taxon>
        <taxon>Gemmatimonadia</taxon>
        <taxon>Candidatus Palauibacterales</taxon>
        <taxon>Candidatus Palauibacteraceae</taxon>
        <taxon>Candidatus Kutchimonas</taxon>
    </lineage>
</organism>
<dbReference type="Pfam" id="PF00069">
    <property type="entry name" value="Pkinase"/>
    <property type="match status" value="1"/>
</dbReference>
<dbReference type="PROSITE" id="PS00109">
    <property type="entry name" value="PROTEIN_KINASE_TYR"/>
    <property type="match status" value="1"/>
</dbReference>
<comment type="caution">
    <text evidence="11">The sequence shown here is derived from an EMBL/GenBank/DDBJ whole genome shotgun (WGS) entry which is preliminary data.</text>
</comment>
<dbReference type="Gene3D" id="3.30.200.20">
    <property type="entry name" value="Phosphorylase Kinase, domain 1"/>
    <property type="match status" value="1"/>
</dbReference>
<dbReference type="AlphaFoldDB" id="A0AAE4ZBE5"/>
<evidence type="ECO:0000256" key="9">
    <source>
        <dbReference type="SAM" id="Phobius"/>
    </source>
</evidence>